<comment type="caution">
    <text evidence="3">The sequence shown here is derived from an EMBL/GenBank/DDBJ whole genome shotgun (WGS) entry which is preliminary data.</text>
</comment>
<reference evidence="3 5" key="1">
    <citation type="submission" date="2019-07" db="EMBL/GenBank/DDBJ databases">
        <title>Venturia inaequalis Genome Resource.</title>
        <authorList>
            <person name="Lichtner F.J."/>
        </authorList>
    </citation>
    <scope>NUCLEOTIDE SEQUENCE [LARGE SCALE GENOMIC DNA]</scope>
    <source>
        <strain evidence="2 4">120213</strain>
        <strain evidence="3 5">DMI_063113</strain>
    </source>
</reference>
<evidence type="ECO:0000313" key="2">
    <source>
        <dbReference type="EMBL" id="KAE9969505.1"/>
    </source>
</evidence>
<proteinExistence type="predicted"/>
<evidence type="ECO:0000256" key="1">
    <source>
        <dbReference type="SAM" id="SignalP"/>
    </source>
</evidence>
<evidence type="ECO:0000313" key="3">
    <source>
        <dbReference type="EMBL" id="KAE9969577.1"/>
    </source>
</evidence>
<dbReference type="EMBL" id="WNWS01000365">
    <property type="protein sequence ID" value="KAE9969505.1"/>
    <property type="molecule type" value="Genomic_DNA"/>
</dbReference>
<organism evidence="3 5">
    <name type="scientific">Venturia inaequalis</name>
    <name type="common">Apple scab fungus</name>
    <dbReference type="NCBI Taxonomy" id="5025"/>
    <lineage>
        <taxon>Eukaryota</taxon>
        <taxon>Fungi</taxon>
        <taxon>Dikarya</taxon>
        <taxon>Ascomycota</taxon>
        <taxon>Pezizomycotina</taxon>
        <taxon>Dothideomycetes</taxon>
        <taxon>Pleosporomycetidae</taxon>
        <taxon>Venturiales</taxon>
        <taxon>Venturiaceae</taxon>
        <taxon>Venturia</taxon>
    </lineage>
</organism>
<evidence type="ECO:0008006" key="6">
    <source>
        <dbReference type="Google" id="ProtNLM"/>
    </source>
</evidence>
<sequence length="198" mass="22715">MNLLFSTLLVFCLSLANALITFEDIDSLAVMTTSCFKTISRHDSIQAPFRNSQHVIAREDHGQSLEIVAANALSNLNSNLTAMLDATMDPTEKHVKRSDVCFAIVKQHRALLTSTAWLLNTLDEKQQMNRWTRESHVCQYLSDTQALWASRRMNKQKLSFIEQQINLYRPTDCFAKNEVLRRGIEVVEYMNDILDSFL</sequence>
<evidence type="ECO:0000313" key="5">
    <source>
        <dbReference type="Proteomes" id="UP000490939"/>
    </source>
</evidence>
<feature type="signal peptide" evidence="1">
    <location>
        <begin position="1"/>
        <end position="18"/>
    </location>
</feature>
<dbReference type="Proteomes" id="UP000447873">
    <property type="component" value="Unassembled WGS sequence"/>
</dbReference>
<dbReference type="OrthoDB" id="3543282at2759"/>
<protein>
    <recommendedName>
        <fullName evidence="6">Pectinesterase inhibitor domain-containing protein</fullName>
    </recommendedName>
</protein>
<keyword evidence="1" id="KW-0732">Signal</keyword>
<feature type="chain" id="PRO_5044690593" description="Pectinesterase inhibitor domain-containing protein" evidence="1">
    <location>
        <begin position="19"/>
        <end position="198"/>
    </location>
</feature>
<name>A0A8H3UHF9_VENIN</name>
<gene>
    <name evidence="3" type="ORF">EG327_010569</name>
    <name evidence="2" type="ORF">EG328_006828</name>
</gene>
<dbReference type="Proteomes" id="UP000490939">
    <property type="component" value="Unassembled WGS sequence"/>
</dbReference>
<dbReference type="EMBL" id="WNWR01000766">
    <property type="protein sequence ID" value="KAE9969577.1"/>
    <property type="molecule type" value="Genomic_DNA"/>
</dbReference>
<evidence type="ECO:0000313" key="4">
    <source>
        <dbReference type="Proteomes" id="UP000447873"/>
    </source>
</evidence>
<keyword evidence="5" id="KW-1185">Reference proteome</keyword>
<dbReference type="AlphaFoldDB" id="A0A8H3UHF9"/>
<accession>A0A8H3UHF9</accession>